<protein>
    <submittedName>
        <fullName evidence="1">Uncharacterized protein</fullName>
    </submittedName>
</protein>
<evidence type="ECO:0000313" key="1">
    <source>
        <dbReference type="EMBL" id="KAK9885444.1"/>
    </source>
</evidence>
<name>A0AAW1UX25_9CUCU</name>
<sequence>MLLANEEKIQDSADHVKYMVVCVRKAWEQGRDLERFAASVQYVPVVDEWRANSSILRRPRARETWTTYCRKISNTLHGRISHMQLLYGGLIGVVEGRGNGTDGQIDKASALCIFKRTGLRVQSIPYSSPCVRVESWPTWGSLENQVRI</sequence>
<gene>
    <name evidence="1" type="ORF">WA026_010940</name>
</gene>
<keyword evidence="2" id="KW-1185">Reference proteome</keyword>
<dbReference type="AlphaFoldDB" id="A0AAW1UX25"/>
<reference evidence="1 2" key="1">
    <citation type="submission" date="2023-03" db="EMBL/GenBank/DDBJ databases">
        <title>Genome insight into feeding habits of ladybird beetles.</title>
        <authorList>
            <person name="Li H.-S."/>
            <person name="Huang Y.-H."/>
            <person name="Pang H."/>
        </authorList>
    </citation>
    <scope>NUCLEOTIDE SEQUENCE [LARGE SCALE GENOMIC DNA]</scope>
    <source>
        <strain evidence="1">SYSU_2023b</strain>
        <tissue evidence="1">Whole body</tissue>
    </source>
</reference>
<organism evidence="1 2">
    <name type="scientific">Henosepilachna vigintioctopunctata</name>
    <dbReference type="NCBI Taxonomy" id="420089"/>
    <lineage>
        <taxon>Eukaryota</taxon>
        <taxon>Metazoa</taxon>
        <taxon>Ecdysozoa</taxon>
        <taxon>Arthropoda</taxon>
        <taxon>Hexapoda</taxon>
        <taxon>Insecta</taxon>
        <taxon>Pterygota</taxon>
        <taxon>Neoptera</taxon>
        <taxon>Endopterygota</taxon>
        <taxon>Coleoptera</taxon>
        <taxon>Polyphaga</taxon>
        <taxon>Cucujiformia</taxon>
        <taxon>Coccinelloidea</taxon>
        <taxon>Coccinellidae</taxon>
        <taxon>Epilachninae</taxon>
        <taxon>Epilachnini</taxon>
        <taxon>Henosepilachna</taxon>
    </lineage>
</organism>
<dbReference type="EMBL" id="JARQZJ010000095">
    <property type="protein sequence ID" value="KAK9885444.1"/>
    <property type="molecule type" value="Genomic_DNA"/>
</dbReference>
<proteinExistence type="predicted"/>
<comment type="caution">
    <text evidence="1">The sequence shown here is derived from an EMBL/GenBank/DDBJ whole genome shotgun (WGS) entry which is preliminary data.</text>
</comment>
<accession>A0AAW1UX25</accession>
<dbReference type="Proteomes" id="UP001431783">
    <property type="component" value="Unassembled WGS sequence"/>
</dbReference>
<evidence type="ECO:0000313" key="2">
    <source>
        <dbReference type="Proteomes" id="UP001431783"/>
    </source>
</evidence>